<reference evidence="1 2" key="1">
    <citation type="submission" date="2016-03" db="EMBL/GenBank/DDBJ databases">
        <title>EvidentialGene: Evidence-directed Construction of Genes on Genomes.</title>
        <authorList>
            <person name="Gilbert D.G."/>
            <person name="Choi J.-H."/>
            <person name="Mockaitis K."/>
            <person name="Colbourne J."/>
            <person name="Pfrender M."/>
        </authorList>
    </citation>
    <scope>NUCLEOTIDE SEQUENCE [LARGE SCALE GENOMIC DNA]</scope>
    <source>
        <strain evidence="1 2">Xinb3</strain>
        <tissue evidence="1">Complete organism</tissue>
    </source>
</reference>
<evidence type="ECO:0008006" key="3">
    <source>
        <dbReference type="Google" id="ProtNLM"/>
    </source>
</evidence>
<dbReference type="OrthoDB" id="6381216at2759"/>
<keyword evidence="2" id="KW-1185">Reference proteome</keyword>
<gene>
    <name evidence="1" type="ORF">APZ42_032287</name>
</gene>
<dbReference type="AlphaFoldDB" id="A0A164M465"/>
<feature type="non-terminal residue" evidence="1">
    <location>
        <position position="231"/>
    </location>
</feature>
<dbReference type="PANTHER" id="PTHR33050">
    <property type="entry name" value="REVERSE TRANSCRIPTASE DOMAIN-CONTAINING PROTEIN"/>
    <property type="match status" value="1"/>
</dbReference>
<evidence type="ECO:0000313" key="2">
    <source>
        <dbReference type="Proteomes" id="UP000076858"/>
    </source>
</evidence>
<dbReference type="EMBL" id="LRGB01003099">
    <property type="protein sequence ID" value="KZS04711.1"/>
    <property type="molecule type" value="Genomic_DNA"/>
</dbReference>
<dbReference type="Proteomes" id="UP000076858">
    <property type="component" value="Unassembled WGS sequence"/>
</dbReference>
<dbReference type="PANTHER" id="PTHR33050:SF7">
    <property type="entry name" value="RIBONUCLEASE H"/>
    <property type="match status" value="1"/>
</dbReference>
<protein>
    <recommendedName>
        <fullName evidence="3">RNase H type-1 domain-containing protein</fullName>
    </recommendedName>
</protein>
<accession>A0A164M465</accession>
<organism evidence="1 2">
    <name type="scientific">Daphnia magna</name>
    <dbReference type="NCBI Taxonomy" id="35525"/>
    <lineage>
        <taxon>Eukaryota</taxon>
        <taxon>Metazoa</taxon>
        <taxon>Ecdysozoa</taxon>
        <taxon>Arthropoda</taxon>
        <taxon>Crustacea</taxon>
        <taxon>Branchiopoda</taxon>
        <taxon>Diplostraca</taxon>
        <taxon>Cladocera</taxon>
        <taxon>Anomopoda</taxon>
        <taxon>Daphniidae</taxon>
        <taxon>Daphnia</taxon>
    </lineage>
</organism>
<comment type="caution">
    <text evidence="1">The sequence shown here is derived from an EMBL/GenBank/DDBJ whole genome shotgun (WGS) entry which is preliminary data.</text>
</comment>
<dbReference type="CDD" id="cd09275">
    <property type="entry name" value="RNase_HI_RT_DIRS1"/>
    <property type="match status" value="1"/>
</dbReference>
<evidence type="ECO:0000313" key="1">
    <source>
        <dbReference type="EMBL" id="KZS04711.1"/>
    </source>
</evidence>
<dbReference type="SUPFAM" id="SSF56672">
    <property type="entry name" value="DNA/RNA polymerases"/>
    <property type="match status" value="1"/>
</dbReference>
<sequence length="231" mass="25263">MNESENGVRADLKSTLEVLEALGFLVNWDKSVITPTKIMEYLGILVDSDRMSFSLPPAKVKDVMNMCGKALSDGKIPLRAVASILGNFTWAIPTIPFAQSHYRSMQQFYISESKRVGGDLSIKCSLSLGARSDLEWWIHNLNEMNGKDFFPKNPDIEIFSDASLSGWGAVCNGVTTRGPWTTAQAELHINSLELTGALYALQSFAGSARGLSIRIYLDNTTAVCYVNKGGG</sequence>
<dbReference type="InterPro" id="IPR043502">
    <property type="entry name" value="DNA/RNA_pol_sf"/>
</dbReference>
<proteinExistence type="predicted"/>
<dbReference type="GO" id="GO:0071897">
    <property type="term" value="P:DNA biosynthetic process"/>
    <property type="evidence" value="ECO:0007669"/>
    <property type="project" value="UniProtKB-ARBA"/>
</dbReference>
<name>A0A164M465_9CRUS</name>
<dbReference type="InterPro" id="IPR052055">
    <property type="entry name" value="Hepadnavirus_pol/RT"/>
</dbReference>